<name>A0A1G8HHB9_9ACTN</name>
<dbReference type="OrthoDB" id="3519688at2"/>
<dbReference type="Proteomes" id="UP000198923">
    <property type="component" value="Unassembled WGS sequence"/>
</dbReference>
<gene>
    <name evidence="2" type="ORF">SAMN05421505_13230</name>
</gene>
<sequence>MGDWVSTSDDRVPSRPDRPFPTGDWSLDGVVMHGLYHRRGAPGIREGVACWNGHLLWQWEEVEPSLPEVNPPLLSPWNLVLAERLAMTPGATPYGDDAAHWANAWKAQALLRGWVPYASFSLDGPDALSWCERAGAAGLIYTFEREEYVEEGRLRNDRLHIIAGRSQTYGELFDISSIVTRYRAALPRDLAEAQVRPLEQHRDVPVATYVSATERLLERAPRAVQGLTLGHPLEMTIMHVVDSVPIVVALRSTADPGDAATLPAEALWRPPVARLERTALPRCRHLGDHEKIGAAGSLVLAGELLAFVQAHWPAELLSSTVRSVAELGTRGYVLATAYTHYLITPIPARRLLSPELHDYICCLLRGLGRSPESLHLDAEVNRAFLQSI</sequence>
<feature type="compositionally biased region" description="Basic and acidic residues" evidence="1">
    <location>
        <begin position="8"/>
        <end position="18"/>
    </location>
</feature>
<organism evidence="2 3">
    <name type="scientific">Sinosporangium album</name>
    <dbReference type="NCBI Taxonomy" id="504805"/>
    <lineage>
        <taxon>Bacteria</taxon>
        <taxon>Bacillati</taxon>
        <taxon>Actinomycetota</taxon>
        <taxon>Actinomycetes</taxon>
        <taxon>Streptosporangiales</taxon>
        <taxon>Streptosporangiaceae</taxon>
        <taxon>Sinosporangium</taxon>
    </lineage>
</organism>
<proteinExistence type="predicted"/>
<evidence type="ECO:0000313" key="2">
    <source>
        <dbReference type="EMBL" id="SDI06009.1"/>
    </source>
</evidence>
<evidence type="ECO:0000313" key="3">
    <source>
        <dbReference type="Proteomes" id="UP000198923"/>
    </source>
</evidence>
<dbReference type="EMBL" id="FNCN01000032">
    <property type="protein sequence ID" value="SDI06009.1"/>
    <property type="molecule type" value="Genomic_DNA"/>
</dbReference>
<keyword evidence="3" id="KW-1185">Reference proteome</keyword>
<dbReference type="AlphaFoldDB" id="A0A1G8HHB9"/>
<evidence type="ECO:0000256" key="1">
    <source>
        <dbReference type="SAM" id="MobiDB-lite"/>
    </source>
</evidence>
<feature type="region of interest" description="Disordered" evidence="1">
    <location>
        <begin position="1"/>
        <end position="20"/>
    </location>
</feature>
<reference evidence="2 3" key="1">
    <citation type="submission" date="2016-10" db="EMBL/GenBank/DDBJ databases">
        <authorList>
            <person name="de Groot N.N."/>
        </authorList>
    </citation>
    <scope>NUCLEOTIDE SEQUENCE [LARGE SCALE GENOMIC DNA]</scope>
    <source>
        <strain evidence="2 3">CPCC 201354</strain>
    </source>
</reference>
<accession>A0A1G8HHB9</accession>
<protein>
    <submittedName>
        <fullName evidence="2">Uncharacterized protein</fullName>
    </submittedName>
</protein>